<evidence type="ECO:0000313" key="5">
    <source>
        <dbReference type="Proteomes" id="UP000621447"/>
    </source>
</evidence>
<dbReference type="PROSITE" id="PS00379">
    <property type="entry name" value="CDP_ALCOHOL_P_TRANSF"/>
    <property type="match status" value="1"/>
</dbReference>
<dbReference type="Pfam" id="PF01066">
    <property type="entry name" value="CDP-OH_P_transf"/>
    <property type="match status" value="1"/>
</dbReference>
<keyword evidence="3" id="KW-0472">Membrane</keyword>
<comment type="similarity">
    <text evidence="2">Belongs to the CDP-alcohol phosphatidyltransferase class-I family.</text>
</comment>
<evidence type="ECO:0000256" key="1">
    <source>
        <dbReference type="ARBA" id="ARBA00022679"/>
    </source>
</evidence>
<dbReference type="EMBL" id="JABULH010000003">
    <property type="protein sequence ID" value="NTS65265.1"/>
    <property type="molecule type" value="Genomic_DNA"/>
</dbReference>
<evidence type="ECO:0000256" key="3">
    <source>
        <dbReference type="SAM" id="Phobius"/>
    </source>
</evidence>
<keyword evidence="5" id="KW-1185">Reference proteome</keyword>
<name>A0ABX2JII9_9SPHN</name>
<gene>
    <name evidence="4" type="ORF">HRV97_08835</name>
</gene>
<sequence>MQPTESPLPAVVPLGDNPVLLWGMTAHERLRRIAAARKLPFADVAPDSNDTSDTVILSNLAFVFDPAWMAWLQPRPGTVLTRRGEIVLAHVAAGDRAACERAILDGTPIPPHLEQVAAERDEGIFNEALRKRERPFAEALVPAAVPTIERASYVGAYKGVTDLLTKYLWPEWAFALTKLAARVGISPNGITAIGSVLCIVATIAFWYGWFWTGLLTGLVFMVLDTVDGKLARCTITSSKLGNAWDHGVDLVHPPIWWWAWAAGCAPYGRPLSDETFWAVMAAMLFGYVVQRLIEGAFIVRFGMHIHVWERFDSRFRLVTARRNPNMVILFAALLVMRPDWGIVAVAVWTMLSLVVHGVRLVQAIWRARAGERLTSWLA</sequence>
<dbReference type="InterPro" id="IPR048254">
    <property type="entry name" value="CDP_ALCOHOL_P_TRANSF_CS"/>
</dbReference>
<evidence type="ECO:0000256" key="2">
    <source>
        <dbReference type="RuleBase" id="RU003750"/>
    </source>
</evidence>
<dbReference type="Proteomes" id="UP000621447">
    <property type="component" value="Unassembled WGS sequence"/>
</dbReference>
<reference evidence="4 5" key="1">
    <citation type="submission" date="2020-06" db="EMBL/GenBank/DDBJ databases">
        <title>Sphingomonas hominis sp. nov., a member of the Sphingomonas, isolated from the hair of a 22-year-old girl.</title>
        <authorList>
            <person name="Zhang D.-F."/>
            <person name="Cui X.-W."/>
        </authorList>
    </citation>
    <scope>NUCLEOTIDE SEQUENCE [LARGE SCALE GENOMIC DNA]</scope>
    <source>
        <strain evidence="4 5">HHU CXW</strain>
    </source>
</reference>
<organism evidence="4 5">
    <name type="scientific">Sphingomonas hominis</name>
    <dbReference type="NCBI Taxonomy" id="2741495"/>
    <lineage>
        <taxon>Bacteria</taxon>
        <taxon>Pseudomonadati</taxon>
        <taxon>Pseudomonadota</taxon>
        <taxon>Alphaproteobacteria</taxon>
        <taxon>Sphingomonadales</taxon>
        <taxon>Sphingomonadaceae</taxon>
        <taxon>Sphingomonas</taxon>
    </lineage>
</organism>
<dbReference type="RefSeq" id="WP_174193905.1">
    <property type="nucleotide sequence ID" value="NZ_JABULH010000003.1"/>
</dbReference>
<proteinExistence type="inferred from homology"/>
<feature type="transmembrane region" description="Helical" evidence="3">
    <location>
        <begin position="276"/>
        <end position="299"/>
    </location>
</feature>
<keyword evidence="1 2" id="KW-0808">Transferase</keyword>
<feature type="transmembrane region" description="Helical" evidence="3">
    <location>
        <begin position="190"/>
        <end position="211"/>
    </location>
</feature>
<dbReference type="InterPro" id="IPR043130">
    <property type="entry name" value="CDP-OH_PTrfase_TM_dom"/>
</dbReference>
<keyword evidence="3" id="KW-0812">Transmembrane</keyword>
<comment type="caution">
    <text evidence="4">The sequence shown here is derived from an EMBL/GenBank/DDBJ whole genome shotgun (WGS) entry which is preliminary data.</text>
</comment>
<dbReference type="InterPro" id="IPR000462">
    <property type="entry name" value="CDP-OH_P_trans"/>
</dbReference>
<feature type="transmembrane region" description="Helical" evidence="3">
    <location>
        <begin position="342"/>
        <end position="361"/>
    </location>
</feature>
<dbReference type="Gene3D" id="1.20.120.1760">
    <property type="match status" value="1"/>
</dbReference>
<keyword evidence="3" id="KW-1133">Transmembrane helix</keyword>
<accession>A0ABX2JII9</accession>
<evidence type="ECO:0000313" key="4">
    <source>
        <dbReference type="EMBL" id="NTS65265.1"/>
    </source>
</evidence>
<protein>
    <submittedName>
        <fullName evidence="4">CDP-alcohol phosphatidyltransferase family protein</fullName>
    </submittedName>
</protein>